<evidence type="ECO:0000259" key="1">
    <source>
        <dbReference type="Pfam" id="PF13456"/>
    </source>
</evidence>
<evidence type="ECO:0000313" key="2">
    <source>
        <dbReference type="EMBL" id="KAL0005490.1"/>
    </source>
</evidence>
<accession>A0AAW2D4K1</accession>
<comment type="caution">
    <text evidence="2">The sequence shown here is derived from an EMBL/GenBank/DDBJ whole genome shotgun (WGS) entry which is preliminary data.</text>
</comment>
<dbReference type="InterPro" id="IPR012337">
    <property type="entry name" value="RNaseH-like_sf"/>
</dbReference>
<keyword evidence="3" id="KW-1185">Reference proteome</keyword>
<dbReference type="InterPro" id="IPR044730">
    <property type="entry name" value="RNase_H-like_dom_plant"/>
</dbReference>
<sequence length="184" mass="21138">MGSKMWCSLPLGPLEAEAKAADEASSFAWDVGVREVIFESDSKEVSDDICGTITPWVTIVDIIEGTLHRMQAFRRTQFQHVRRTTNQTAHTLARHAKGISEFVAWLEESPPFLDSLVSREAMQLILFFSIKFQYFSSKKKKKKSVLFYMKKKSKNIYYLSVKQVGDRPMEVHKLEPDIDCVPMQ</sequence>
<reference evidence="2 3" key="1">
    <citation type="submission" date="2024-01" db="EMBL/GenBank/DDBJ databases">
        <title>A telomere-to-telomere, gap-free genome of sweet tea (Lithocarpus litseifolius).</title>
        <authorList>
            <person name="Zhou J."/>
        </authorList>
    </citation>
    <scope>NUCLEOTIDE SEQUENCE [LARGE SCALE GENOMIC DNA]</scope>
    <source>
        <strain evidence="2">Zhou-2022a</strain>
        <tissue evidence="2">Leaf</tissue>
    </source>
</reference>
<dbReference type="InterPro" id="IPR036397">
    <property type="entry name" value="RNaseH_sf"/>
</dbReference>
<dbReference type="GO" id="GO:0004523">
    <property type="term" value="F:RNA-DNA hybrid ribonuclease activity"/>
    <property type="evidence" value="ECO:0007669"/>
    <property type="project" value="InterPro"/>
</dbReference>
<protein>
    <recommendedName>
        <fullName evidence="1">RNase H type-1 domain-containing protein</fullName>
    </recommendedName>
</protein>
<dbReference type="Pfam" id="PF13456">
    <property type="entry name" value="RVT_3"/>
    <property type="match status" value="1"/>
</dbReference>
<dbReference type="GO" id="GO:0003676">
    <property type="term" value="F:nucleic acid binding"/>
    <property type="evidence" value="ECO:0007669"/>
    <property type="project" value="InterPro"/>
</dbReference>
<evidence type="ECO:0000313" key="3">
    <source>
        <dbReference type="Proteomes" id="UP001459277"/>
    </source>
</evidence>
<dbReference type="InterPro" id="IPR002156">
    <property type="entry name" value="RNaseH_domain"/>
</dbReference>
<name>A0AAW2D4K1_9ROSI</name>
<dbReference type="Gene3D" id="3.30.420.10">
    <property type="entry name" value="Ribonuclease H-like superfamily/Ribonuclease H"/>
    <property type="match status" value="1"/>
</dbReference>
<dbReference type="PANTHER" id="PTHR47723:SF19">
    <property type="entry name" value="POLYNUCLEOTIDYL TRANSFERASE, RIBONUCLEASE H-LIKE SUPERFAMILY PROTEIN"/>
    <property type="match status" value="1"/>
</dbReference>
<feature type="domain" description="RNase H type-1" evidence="1">
    <location>
        <begin position="13"/>
        <end position="96"/>
    </location>
</feature>
<dbReference type="Proteomes" id="UP001459277">
    <property type="component" value="Unassembled WGS sequence"/>
</dbReference>
<proteinExistence type="predicted"/>
<dbReference type="CDD" id="cd06222">
    <property type="entry name" value="RNase_H_like"/>
    <property type="match status" value="1"/>
</dbReference>
<dbReference type="PANTHER" id="PTHR47723">
    <property type="entry name" value="OS05G0353850 PROTEIN"/>
    <property type="match status" value="1"/>
</dbReference>
<dbReference type="InterPro" id="IPR053151">
    <property type="entry name" value="RNase_H-like"/>
</dbReference>
<dbReference type="AlphaFoldDB" id="A0AAW2D4K1"/>
<dbReference type="EMBL" id="JAZDWU010000004">
    <property type="protein sequence ID" value="KAL0005490.1"/>
    <property type="molecule type" value="Genomic_DNA"/>
</dbReference>
<organism evidence="2 3">
    <name type="scientific">Lithocarpus litseifolius</name>
    <dbReference type="NCBI Taxonomy" id="425828"/>
    <lineage>
        <taxon>Eukaryota</taxon>
        <taxon>Viridiplantae</taxon>
        <taxon>Streptophyta</taxon>
        <taxon>Embryophyta</taxon>
        <taxon>Tracheophyta</taxon>
        <taxon>Spermatophyta</taxon>
        <taxon>Magnoliopsida</taxon>
        <taxon>eudicotyledons</taxon>
        <taxon>Gunneridae</taxon>
        <taxon>Pentapetalae</taxon>
        <taxon>rosids</taxon>
        <taxon>fabids</taxon>
        <taxon>Fagales</taxon>
        <taxon>Fagaceae</taxon>
        <taxon>Lithocarpus</taxon>
    </lineage>
</organism>
<gene>
    <name evidence="2" type="ORF">SO802_013051</name>
</gene>
<dbReference type="SUPFAM" id="SSF53098">
    <property type="entry name" value="Ribonuclease H-like"/>
    <property type="match status" value="1"/>
</dbReference>